<dbReference type="Bgee" id="ENSAMXG00000016858">
    <property type="expression patterns" value="Expressed in mesonephros and 14 other cell types or tissues"/>
</dbReference>
<dbReference type="InterPro" id="IPR004087">
    <property type="entry name" value="KH_dom"/>
</dbReference>
<feature type="domain" description="K Homology" evidence="7">
    <location>
        <begin position="96"/>
        <end position="167"/>
    </location>
</feature>
<dbReference type="GeneTree" id="ENSGT00940000154129"/>
<dbReference type="CDD" id="cd22515">
    <property type="entry name" value="KH-I_PCBP1_2_rpt1"/>
    <property type="match status" value="1"/>
</dbReference>
<dbReference type="FunFam" id="3.30.1370.10:FF:000002">
    <property type="entry name" value="poly(RC)-binding protein 2 isoform X1"/>
    <property type="match status" value="1"/>
</dbReference>
<dbReference type="FunFam" id="3.30.1370.10:FF:000003">
    <property type="entry name" value="poly(RC)-binding protein 2 isoform X1"/>
    <property type="match status" value="1"/>
</dbReference>
<keyword evidence="2" id="KW-0963">Cytoplasm</keyword>
<accession>A0A3B1JKU7</accession>
<keyword evidence="3" id="KW-0677">Repeat</keyword>
<dbReference type="Ensembl" id="ENSAMXT00000036233.1">
    <property type="protein sequence ID" value="ENSAMXP00000042341.1"/>
    <property type="gene ID" value="ENSAMXG00000016858.2"/>
</dbReference>
<evidence type="ECO:0000256" key="5">
    <source>
        <dbReference type="ARBA" id="ARBA00023125"/>
    </source>
</evidence>
<evidence type="ECO:0000256" key="2">
    <source>
        <dbReference type="ARBA" id="ARBA00022490"/>
    </source>
</evidence>
<dbReference type="Pfam" id="PF00013">
    <property type="entry name" value="KH_1"/>
    <property type="match status" value="3"/>
</dbReference>
<dbReference type="Gene3D" id="3.30.1370.10">
    <property type="entry name" value="K Homology domain, type 1"/>
    <property type="match status" value="3"/>
</dbReference>
<evidence type="ECO:0000313" key="8">
    <source>
        <dbReference type="Ensembl" id="ENSAMXP00000042341.1"/>
    </source>
</evidence>
<reference evidence="9" key="2">
    <citation type="journal article" date="2014" name="Nat. Commun.">
        <title>The cavefish genome reveals candidate genes for eye loss.</title>
        <authorList>
            <person name="McGaugh S.E."/>
            <person name="Gross J.B."/>
            <person name="Aken B."/>
            <person name="Blin M."/>
            <person name="Borowsky R."/>
            <person name="Chalopin D."/>
            <person name="Hinaux H."/>
            <person name="Jeffery W.R."/>
            <person name="Keene A."/>
            <person name="Ma L."/>
            <person name="Minx P."/>
            <person name="Murphy D."/>
            <person name="O'Quin K.E."/>
            <person name="Retaux S."/>
            <person name="Rohner N."/>
            <person name="Searle S.M."/>
            <person name="Stahl B.A."/>
            <person name="Tabin C."/>
            <person name="Volff J.N."/>
            <person name="Yoshizawa M."/>
            <person name="Warren W.C."/>
        </authorList>
    </citation>
    <scope>NUCLEOTIDE SEQUENCE [LARGE SCALE GENOMIC DNA]</scope>
    <source>
        <strain evidence="9">female</strain>
    </source>
</reference>
<dbReference type="KEGG" id="amex:103032686"/>
<dbReference type="PANTHER" id="PTHR10288">
    <property type="entry name" value="KH DOMAIN CONTAINING RNA BINDING PROTEIN"/>
    <property type="match status" value="1"/>
</dbReference>
<dbReference type="GeneID" id="103032686"/>
<proteinExistence type="predicted"/>
<dbReference type="InterPro" id="IPR036612">
    <property type="entry name" value="KH_dom_type_1_sf"/>
</dbReference>
<reference evidence="8" key="3">
    <citation type="submission" date="2025-08" db="UniProtKB">
        <authorList>
            <consortium name="Ensembl"/>
        </authorList>
    </citation>
    <scope>IDENTIFICATION</scope>
</reference>
<evidence type="ECO:0000256" key="3">
    <source>
        <dbReference type="ARBA" id="ARBA00022737"/>
    </source>
</evidence>
<dbReference type="SMART" id="SM00322">
    <property type="entry name" value="KH"/>
    <property type="match status" value="3"/>
</dbReference>
<name>A0A3B1JKU7_ASTMX</name>
<dbReference type="AlphaFoldDB" id="A0A3B1JKU7"/>
<comment type="subcellular location">
    <subcellularLocation>
        <location evidence="1">Cytoplasm</location>
    </subcellularLocation>
</comment>
<dbReference type="GO" id="GO:0003677">
    <property type="term" value="F:DNA binding"/>
    <property type="evidence" value="ECO:0007669"/>
    <property type="project" value="UniProtKB-KW"/>
</dbReference>
<evidence type="ECO:0000259" key="7">
    <source>
        <dbReference type="SMART" id="SM00322"/>
    </source>
</evidence>
<dbReference type="GO" id="GO:0005737">
    <property type="term" value="C:cytoplasm"/>
    <property type="evidence" value="ECO:0007669"/>
    <property type="project" value="UniProtKB-SubCell"/>
</dbReference>
<reference evidence="9" key="1">
    <citation type="submission" date="2013-03" db="EMBL/GenBank/DDBJ databases">
        <authorList>
            <person name="Jeffery W."/>
            <person name="Warren W."/>
            <person name="Wilson R.K."/>
        </authorList>
    </citation>
    <scope>NUCLEOTIDE SEQUENCE</scope>
    <source>
        <strain evidence="9">female</strain>
    </source>
</reference>
<dbReference type="GO" id="GO:0003723">
    <property type="term" value="F:RNA binding"/>
    <property type="evidence" value="ECO:0007669"/>
    <property type="project" value="UniProtKB-UniRule"/>
</dbReference>
<dbReference type="Proteomes" id="UP000018467">
    <property type="component" value="Unassembled WGS sequence"/>
</dbReference>
<dbReference type="SUPFAM" id="SSF54791">
    <property type="entry name" value="Eukaryotic type KH-domain (KH-domain type I)"/>
    <property type="match status" value="3"/>
</dbReference>
<dbReference type="FunFam" id="3.30.1370.10:FF:000005">
    <property type="entry name" value="poly(RC)-binding protein 2 isoform X1"/>
    <property type="match status" value="1"/>
</dbReference>
<keyword evidence="4 6" id="KW-0694">RNA-binding</keyword>
<feature type="domain" description="K Homology" evidence="7">
    <location>
        <begin position="238"/>
        <end position="308"/>
    </location>
</feature>
<dbReference type="PROSITE" id="PS50084">
    <property type="entry name" value="KH_TYPE_1"/>
    <property type="match status" value="3"/>
</dbReference>
<dbReference type="InterPro" id="IPR004088">
    <property type="entry name" value="KH_dom_type_1"/>
</dbReference>
<evidence type="ECO:0000313" key="9">
    <source>
        <dbReference type="Proteomes" id="UP000018467"/>
    </source>
</evidence>
<feature type="domain" description="K Homology" evidence="7">
    <location>
        <begin position="12"/>
        <end position="80"/>
    </location>
</feature>
<dbReference type="RefSeq" id="XP_022538178.1">
    <property type="nucleotide sequence ID" value="XM_022682457.2"/>
</dbReference>
<organism evidence="8 9">
    <name type="scientific">Astyanax mexicanus</name>
    <name type="common">Blind cave fish</name>
    <name type="synonym">Astyanax fasciatus mexicanus</name>
    <dbReference type="NCBI Taxonomy" id="7994"/>
    <lineage>
        <taxon>Eukaryota</taxon>
        <taxon>Metazoa</taxon>
        <taxon>Chordata</taxon>
        <taxon>Craniata</taxon>
        <taxon>Vertebrata</taxon>
        <taxon>Euteleostomi</taxon>
        <taxon>Actinopterygii</taxon>
        <taxon>Neopterygii</taxon>
        <taxon>Teleostei</taxon>
        <taxon>Ostariophysi</taxon>
        <taxon>Characiformes</taxon>
        <taxon>Characoidei</taxon>
        <taxon>Acestrorhamphidae</taxon>
        <taxon>Acestrorhamphinae</taxon>
        <taxon>Astyanax</taxon>
    </lineage>
</organism>
<protein>
    <submittedName>
        <fullName evidence="8">Poly(rC) binding protein 2</fullName>
    </submittedName>
</protein>
<sequence length="317" mass="33403">MDSGVIEGGLNVTLTIRLLMHSKEVGSIIGKKGESVKKMREESGARINISEGNCPERIITLAGPTTAIFKAFSMIIDKLEEDISSSISNSPGSSKPPVTLRIVVPASQCGSLIGKGGCKIKEIRELTGAQVQVAGDMLPNSTERAITIAGTIQSIIECVKQICVVMLESPPKGVTIPYRPKPSGSPVIFAGGQAYAVQGQHAIPQPDLTKLHQLAMQQSPFQQIPSNQGFTTTMDAAAQTSHEMTIPNDLIGCIIGRQGAKINEIRQMSGAQIKIANPVEGSSDRQVTITGSAASISLAEYLINARLSSEATGLASN</sequence>
<keyword evidence="5" id="KW-0238">DNA-binding</keyword>
<evidence type="ECO:0000256" key="1">
    <source>
        <dbReference type="ARBA" id="ARBA00004496"/>
    </source>
</evidence>
<reference evidence="8" key="4">
    <citation type="submission" date="2025-09" db="UniProtKB">
        <authorList>
            <consortium name="Ensembl"/>
        </authorList>
    </citation>
    <scope>IDENTIFICATION</scope>
</reference>
<dbReference type="CDD" id="cd22521">
    <property type="entry name" value="KH-I_PCBP1_2_rpt3"/>
    <property type="match status" value="1"/>
</dbReference>
<evidence type="ECO:0000256" key="6">
    <source>
        <dbReference type="PROSITE-ProRule" id="PRU00117"/>
    </source>
</evidence>
<keyword evidence="9" id="KW-1185">Reference proteome</keyword>
<evidence type="ECO:0000256" key="4">
    <source>
        <dbReference type="ARBA" id="ARBA00022884"/>
    </source>
</evidence>